<dbReference type="Pfam" id="PF01032">
    <property type="entry name" value="FecCD"/>
    <property type="match status" value="1"/>
</dbReference>
<dbReference type="SUPFAM" id="SSF81345">
    <property type="entry name" value="ABC transporter involved in vitamin B12 uptake, BtuC"/>
    <property type="match status" value="1"/>
</dbReference>
<feature type="transmembrane region" description="Helical" evidence="12">
    <location>
        <begin position="95"/>
        <end position="113"/>
    </location>
</feature>
<dbReference type="EMBL" id="SCWB01000002">
    <property type="protein sequence ID" value="TDM12808.1"/>
    <property type="molecule type" value="Genomic_DNA"/>
</dbReference>
<evidence type="ECO:0000313" key="13">
    <source>
        <dbReference type="EMBL" id="TDM12808.1"/>
    </source>
</evidence>
<dbReference type="Gene3D" id="1.10.3470.10">
    <property type="entry name" value="ABC transporter involved in vitamin B12 uptake, BtuC"/>
    <property type="match status" value="1"/>
</dbReference>
<sequence>MKLNNRRKLPIKLWGVILLAVLLLLLILSFCLGSENYSLQEVYNALFNYRNIESHNIIRDIRIPREIAAVLVGMALACSGAIMQGVTKNALADPSLLGLNAGASMVISILLAINSGANFLALMIAGFIGAVIGGSIVMLIGMSRRGGFNTMRIILAGAAVTALLTALADGIALFFKINQSITFFIAGGVAGTTWQQIFYAAPVIISVLLITTIGARQLTALSLGEEMAQGLGVNTGVIRTVFSILTMILAGVAVALVGSLAFVGLMVPHIARFIVGTDYRLIIPFSALIGGTFIVIADIVARMTGENPLGAIISLVGVPFFIYLVRRDGKIL</sequence>
<evidence type="ECO:0000256" key="7">
    <source>
        <dbReference type="ARBA" id="ARBA00022989"/>
    </source>
</evidence>
<evidence type="ECO:0000256" key="3">
    <source>
        <dbReference type="ARBA" id="ARBA00018524"/>
    </source>
</evidence>
<evidence type="ECO:0000256" key="9">
    <source>
        <dbReference type="ARBA" id="ARBA00025320"/>
    </source>
</evidence>
<dbReference type="GO" id="GO:0022857">
    <property type="term" value="F:transmembrane transporter activity"/>
    <property type="evidence" value="ECO:0007669"/>
    <property type="project" value="InterPro"/>
</dbReference>
<evidence type="ECO:0000256" key="8">
    <source>
        <dbReference type="ARBA" id="ARBA00023136"/>
    </source>
</evidence>
<dbReference type="GO" id="GO:0033214">
    <property type="term" value="P:siderophore-iron import into cell"/>
    <property type="evidence" value="ECO:0007669"/>
    <property type="project" value="TreeGrafter"/>
</dbReference>
<dbReference type="InterPro" id="IPR037294">
    <property type="entry name" value="ABC_BtuC-like"/>
</dbReference>
<dbReference type="FunFam" id="1.10.3470.10:FF:000001">
    <property type="entry name" value="Vitamin B12 ABC transporter permease BtuC"/>
    <property type="match status" value="1"/>
</dbReference>
<feature type="transmembrane region" description="Helical" evidence="12">
    <location>
        <begin position="281"/>
        <end position="301"/>
    </location>
</feature>
<evidence type="ECO:0000256" key="1">
    <source>
        <dbReference type="ARBA" id="ARBA00004651"/>
    </source>
</evidence>
<comment type="similarity">
    <text evidence="2">Belongs to the binding-protein-dependent transport system permease family. FecCD subfamily.</text>
</comment>
<feature type="transmembrane region" description="Helical" evidence="12">
    <location>
        <begin position="236"/>
        <end position="261"/>
    </location>
</feature>
<comment type="caution">
    <text evidence="13">The sequence shown here is derived from an EMBL/GenBank/DDBJ whole genome shotgun (WGS) entry which is preliminary data.</text>
</comment>
<evidence type="ECO:0000256" key="10">
    <source>
        <dbReference type="ARBA" id="ARBA00031149"/>
    </source>
</evidence>
<keyword evidence="7 12" id="KW-1133">Transmembrane helix</keyword>
<dbReference type="OrthoDB" id="9811721at2"/>
<dbReference type="CDD" id="cd06550">
    <property type="entry name" value="TM_ABC_iron-siderophores_like"/>
    <property type="match status" value="1"/>
</dbReference>
<name>A0A4R6BXP9_9STAP</name>
<dbReference type="Proteomes" id="UP000294802">
    <property type="component" value="Unassembled WGS sequence"/>
</dbReference>
<keyword evidence="14" id="KW-1185">Reference proteome</keyword>
<dbReference type="PANTHER" id="PTHR30472:SF58">
    <property type="entry name" value="IRON(3+)-HYDROXAMATE IMPORT SYSTEM PERMEASE PROTEIN FHUB"/>
    <property type="match status" value="1"/>
</dbReference>
<evidence type="ECO:0000256" key="4">
    <source>
        <dbReference type="ARBA" id="ARBA00022448"/>
    </source>
</evidence>
<feature type="transmembrane region" description="Helical" evidence="12">
    <location>
        <begin position="308"/>
        <end position="325"/>
    </location>
</feature>
<reference evidence="13 14" key="1">
    <citation type="submission" date="2019-01" db="EMBL/GenBank/DDBJ databases">
        <title>Draft genome sequences of the type strains of six Macrococcus species.</title>
        <authorList>
            <person name="Mazhar S."/>
            <person name="Altermann E."/>
            <person name="Hill C."/>
            <person name="Mcauliffe O."/>
        </authorList>
    </citation>
    <scope>NUCLEOTIDE SEQUENCE [LARGE SCALE GENOMIC DNA]</scope>
    <source>
        <strain evidence="13 14">CCM4815</strain>
    </source>
</reference>
<gene>
    <name evidence="13" type="ORF">ERX29_02055</name>
</gene>
<evidence type="ECO:0000256" key="2">
    <source>
        <dbReference type="ARBA" id="ARBA00007935"/>
    </source>
</evidence>
<dbReference type="GO" id="GO:0005886">
    <property type="term" value="C:plasma membrane"/>
    <property type="evidence" value="ECO:0007669"/>
    <property type="project" value="UniProtKB-SubCell"/>
</dbReference>
<dbReference type="RefSeq" id="WP_133443023.1">
    <property type="nucleotide sequence ID" value="NZ_SCWB01000002.1"/>
</dbReference>
<keyword evidence="6 12" id="KW-0812">Transmembrane</keyword>
<dbReference type="InterPro" id="IPR000522">
    <property type="entry name" value="ABC_transptr_permease_BtuC"/>
</dbReference>
<keyword evidence="5" id="KW-1003">Cell membrane</keyword>
<dbReference type="PANTHER" id="PTHR30472">
    <property type="entry name" value="FERRIC ENTEROBACTIN TRANSPORT SYSTEM PERMEASE PROTEIN"/>
    <property type="match status" value="1"/>
</dbReference>
<feature type="transmembrane region" description="Helical" evidence="12">
    <location>
        <begin position="153"/>
        <end position="177"/>
    </location>
</feature>
<evidence type="ECO:0000256" key="5">
    <source>
        <dbReference type="ARBA" id="ARBA00022475"/>
    </source>
</evidence>
<evidence type="ECO:0000256" key="6">
    <source>
        <dbReference type="ARBA" id="ARBA00022692"/>
    </source>
</evidence>
<feature type="transmembrane region" description="Helical" evidence="12">
    <location>
        <begin position="119"/>
        <end position="141"/>
    </location>
</feature>
<evidence type="ECO:0000256" key="11">
    <source>
        <dbReference type="ARBA" id="ARBA00031465"/>
    </source>
</evidence>
<feature type="transmembrane region" description="Helical" evidence="12">
    <location>
        <begin position="197"/>
        <end position="215"/>
    </location>
</feature>
<proteinExistence type="inferred from homology"/>
<keyword evidence="8 12" id="KW-0472">Membrane</keyword>
<comment type="function">
    <text evidence="9">Part of the binding-protein-dependent transport system for heme-iron. Responsible for the translocation of the substrate across the membrane.</text>
</comment>
<feature type="transmembrane region" description="Helical" evidence="12">
    <location>
        <begin position="67"/>
        <end position="83"/>
    </location>
</feature>
<evidence type="ECO:0000313" key="14">
    <source>
        <dbReference type="Proteomes" id="UP000294802"/>
    </source>
</evidence>
<comment type="subcellular location">
    <subcellularLocation>
        <location evidence="1">Cell membrane</location>
        <topology evidence="1">Multi-pass membrane protein</topology>
    </subcellularLocation>
</comment>
<keyword evidence="4" id="KW-0813">Transport</keyword>
<protein>
    <recommendedName>
        <fullName evidence="3">Probable heme-iron transport system permease protein IsdF</fullName>
    </recommendedName>
    <alternativeName>
        <fullName evidence="11">Iron-regulated surface determinant protein F</fullName>
    </alternativeName>
    <alternativeName>
        <fullName evidence="10">Staphylococcal iron-regulated protein G</fullName>
    </alternativeName>
</protein>
<organism evidence="13 14">
    <name type="scientific">Macrococcus lamae</name>
    <dbReference type="NCBI Taxonomy" id="198484"/>
    <lineage>
        <taxon>Bacteria</taxon>
        <taxon>Bacillati</taxon>
        <taxon>Bacillota</taxon>
        <taxon>Bacilli</taxon>
        <taxon>Bacillales</taxon>
        <taxon>Staphylococcaceae</taxon>
        <taxon>Macrococcus</taxon>
    </lineage>
</organism>
<evidence type="ECO:0000256" key="12">
    <source>
        <dbReference type="SAM" id="Phobius"/>
    </source>
</evidence>
<accession>A0A4R6BXP9</accession>
<dbReference type="AlphaFoldDB" id="A0A4R6BXP9"/>